<dbReference type="RefSeq" id="WP_216653037.1">
    <property type="nucleotide sequence ID" value="NZ_JABKKJ010000005.1"/>
</dbReference>
<proteinExistence type="predicted"/>
<protein>
    <recommendedName>
        <fullName evidence="3">Class I SAM-dependent methyltransferase</fullName>
    </recommendedName>
</protein>
<reference evidence="1 2" key="1">
    <citation type="submission" date="2020-05" db="EMBL/GenBank/DDBJ databases">
        <title>Distinct polysaccharide utilization as determinants for interspecies competition between intestinal Prevotella spp.</title>
        <authorList>
            <person name="Galvez E.J.C."/>
            <person name="Iljazovic A."/>
            <person name="Strowig T."/>
        </authorList>
    </citation>
    <scope>NUCLEOTIDE SEQUENCE [LARGE SCALE GENOMIC DNA]</scope>
    <source>
        <strain evidence="1 2">PCHR</strain>
    </source>
</reference>
<evidence type="ECO:0000313" key="2">
    <source>
        <dbReference type="Proteomes" id="UP000820977"/>
    </source>
</evidence>
<sequence>MDKVVENIGWRDRRLGRLFFRIANYCRSSVVLDFSSGENIYEEYIKAGSVKSRIVRVSTDMTSADYISFLDDMCVPGFVMLTLEGRWRSFLDAIRRSADDRTLVVVRNINSDNEARQCWREIVGDERNIVTFDLYYCGIVFFDKKRYKQNYIVNF</sequence>
<gene>
    <name evidence="1" type="ORF">HPS54_05135</name>
</gene>
<dbReference type="EMBL" id="JABKKJ010000005">
    <property type="protein sequence ID" value="NPE24906.1"/>
    <property type="molecule type" value="Genomic_DNA"/>
</dbReference>
<keyword evidence="2" id="KW-1185">Reference proteome</keyword>
<evidence type="ECO:0000313" key="1">
    <source>
        <dbReference type="EMBL" id="NPE24906.1"/>
    </source>
</evidence>
<accession>A0ABX2B0Y4</accession>
<dbReference type="Proteomes" id="UP000820977">
    <property type="component" value="Unassembled WGS sequence"/>
</dbReference>
<organism evidence="1 2">
    <name type="scientific">Xylanibacter caecicola</name>
    <dbReference type="NCBI Taxonomy" id="2736294"/>
    <lineage>
        <taxon>Bacteria</taxon>
        <taxon>Pseudomonadati</taxon>
        <taxon>Bacteroidota</taxon>
        <taxon>Bacteroidia</taxon>
        <taxon>Bacteroidales</taxon>
        <taxon>Prevotellaceae</taxon>
        <taxon>Xylanibacter</taxon>
    </lineage>
</organism>
<evidence type="ECO:0008006" key="3">
    <source>
        <dbReference type="Google" id="ProtNLM"/>
    </source>
</evidence>
<name>A0ABX2B0Y4_9BACT</name>
<comment type="caution">
    <text evidence="1">The sequence shown here is derived from an EMBL/GenBank/DDBJ whole genome shotgun (WGS) entry which is preliminary data.</text>
</comment>